<dbReference type="EMBL" id="NJHN03000129">
    <property type="protein sequence ID" value="KAH9412503.1"/>
    <property type="molecule type" value="Genomic_DNA"/>
</dbReference>
<keyword evidence="5 7" id="KW-0539">Nucleus</keyword>
<evidence type="ECO:0000256" key="1">
    <source>
        <dbReference type="ARBA" id="ARBA00004604"/>
    </source>
</evidence>
<comment type="function">
    <text evidence="7">Involved in nucleolar processing of pre-18S ribosomal RNA.</text>
</comment>
<evidence type="ECO:0000259" key="9">
    <source>
        <dbReference type="PROSITE" id="PS50011"/>
    </source>
</evidence>
<evidence type="ECO:0000256" key="3">
    <source>
        <dbReference type="ARBA" id="ARBA00022517"/>
    </source>
</evidence>
<dbReference type="PROSITE" id="PS50011">
    <property type="entry name" value="PROTEIN_KINASE_DOM"/>
    <property type="match status" value="1"/>
</dbReference>
<keyword evidence="3 7" id="KW-0690">Ribosome biogenesis</keyword>
<evidence type="ECO:0000256" key="2">
    <source>
        <dbReference type="ARBA" id="ARBA00010559"/>
    </source>
</evidence>
<dbReference type="Gene3D" id="1.25.10.10">
    <property type="entry name" value="Leucine-rich Repeat Variant"/>
    <property type="match status" value="1"/>
</dbReference>
<organism evidence="10 11">
    <name type="scientific">Dermatophagoides pteronyssinus</name>
    <name type="common">European house dust mite</name>
    <dbReference type="NCBI Taxonomy" id="6956"/>
    <lineage>
        <taxon>Eukaryota</taxon>
        <taxon>Metazoa</taxon>
        <taxon>Ecdysozoa</taxon>
        <taxon>Arthropoda</taxon>
        <taxon>Chelicerata</taxon>
        <taxon>Arachnida</taxon>
        <taxon>Acari</taxon>
        <taxon>Acariformes</taxon>
        <taxon>Sarcoptiformes</taxon>
        <taxon>Astigmata</taxon>
        <taxon>Psoroptidia</taxon>
        <taxon>Analgoidea</taxon>
        <taxon>Pyroglyphidae</taxon>
        <taxon>Dermatophagoidinae</taxon>
        <taxon>Dermatophagoides</taxon>
    </lineage>
</organism>
<dbReference type="Pfam" id="PF08146">
    <property type="entry name" value="BP28CT"/>
    <property type="match status" value="1"/>
</dbReference>
<dbReference type="Gene3D" id="1.10.510.10">
    <property type="entry name" value="Transferase(Phosphotransferase) domain 1"/>
    <property type="match status" value="1"/>
</dbReference>
<keyword evidence="11" id="KW-1185">Reference proteome</keyword>
<dbReference type="InterPro" id="IPR012954">
    <property type="entry name" value="BP28_C_dom"/>
</dbReference>
<reference evidence="10 11" key="1">
    <citation type="journal article" date="2018" name="J. Allergy Clin. Immunol.">
        <title>High-quality assembly of Dermatophagoides pteronyssinus genome and transcriptome reveals a wide range of novel allergens.</title>
        <authorList>
            <person name="Liu X.Y."/>
            <person name="Yang K.Y."/>
            <person name="Wang M.Q."/>
            <person name="Kwok J.S."/>
            <person name="Zeng X."/>
            <person name="Yang Z."/>
            <person name="Xiao X.J."/>
            <person name="Lau C.P."/>
            <person name="Li Y."/>
            <person name="Huang Z.M."/>
            <person name="Ba J.G."/>
            <person name="Yim A.K."/>
            <person name="Ouyang C.Y."/>
            <person name="Ngai S.M."/>
            <person name="Chan T.F."/>
            <person name="Leung E.L."/>
            <person name="Liu L."/>
            <person name="Liu Z.G."/>
            <person name="Tsui S.K."/>
        </authorList>
    </citation>
    <scope>NUCLEOTIDE SEQUENCE [LARGE SCALE GENOMIC DNA]</scope>
    <source>
        <strain evidence="10">Derp</strain>
    </source>
</reference>
<protein>
    <recommendedName>
        <fullName evidence="7">HEAT repeat-containing protein 1</fullName>
    </recommendedName>
</protein>
<evidence type="ECO:0000256" key="5">
    <source>
        <dbReference type="ARBA" id="ARBA00023242"/>
    </source>
</evidence>
<evidence type="ECO:0000256" key="7">
    <source>
        <dbReference type="RuleBase" id="RU367065"/>
    </source>
</evidence>
<evidence type="ECO:0000256" key="4">
    <source>
        <dbReference type="ARBA" id="ARBA00022552"/>
    </source>
</evidence>
<dbReference type="InterPro" id="IPR016024">
    <property type="entry name" value="ARM-type_fold"/>
</dbReference>
<feature type="compositionally biased region" description="Low complexity" evidence="8">
    <location>
        <begin position="2045"/>
        <end position="2055"/>
    </location>
</feature>
<comment type="subcellular location">
    <subcellularLocation>
        <location evidence="1 7">Nucleus</location>
        <location evidence="1 7">Nucleolus</location>
    </subcellularLocation>
</comment>
<feature type="region of interest" description="Disordered" evidence="8">
    <location>
        <begin position="2043"/>
        <end position="2063"/>
    </location>
</feature>
<dbReference type="Pfam" id="PF00069">
    <property type="entry name" value="Pkinase"/>
    <property type="match status" value="1"/>
</dbReference>
<dbReference type="Pfam" id="PF23243">
    <property type="entry name" value="HEAT_HEATR1"/>
    <property type="match status" value="1"/>
</dbReference>
<reference evidence="10 11" key="2">
    <citation type="journal article" date="2022" name="Mol. Biol. Evol.">
        <title>Comparative Genomics Reveals Insights into the Divergent Evolution of Astigmatic Mites and Household Pest Adaptations.</title>
        <authorList>
            <person name="Xiong Q."/>
            <person name="Wan A.T."/>
            <person name="Liu X."/>
            <person name="Fung C.S."/>
            <person name="Xiao X."/>
            <person name="Malainual N."/>
            <person name="Hou J."/>
            <person name="Wang L."/>
            <person name="Wang M."/>
            <person name="Yang K.Y."/>
            <person name="Cui Y."/>
            <person name="Leung E.L."/>
            <person name="Nong W."/>
            <person name="Shin S.K."/>
            <person name="Au S.W."/>
            <person name="Jeong K.Y."/>
            <person name="Chew F.T."/>
            <person name="Hui J.H."/>
            <person name="Leung T.F."/>
            <person name="Tungtrongchitr A."/>
            <person name="Zhong N."/>
            <person name="Liu Z."/>
            <person name="Tsui S.K."/>
        </authorList>
    </citation>
    <scope>NUCLEOTIDE SEQUENCE [LARGE SCALE GENOMIC DNA]</scope>
    <source>
        <strain evidence="10">Derp</strain>
    </source>
</reference>
<dbReference type="SUPFAM" id="SSF48371">
    <property type="entry name" value="ARM repeat"/>
    <property type="match status" value="1"/>
</dbReference>
<dbReference type="InterPro" id="IPR011989">
    <property type="entry name" value="ARM-like"/>
</dbReference>
<evidence type="ECO:0000313" key="11">
    <source>
        <dbReference type="Proteomes" id="UP000887458"/>
    </source>
</evidence>
<evidence type="ECO:0000256" key="6">
    <source>
        <dbReference type="ARBA" id="ARBA00023274"/>
    </source>
</evidence>
<dbReference type="SUPFAM" id="SSF56112">
    <property type="entry name" value="Protein kinase-like (PK-like)"/>
    <property type="match status" value="1"/>
</dbReference>
<feature type="domain" description="Protein kinase" evidence="9">
    <location>
        <begin position="2232"/>
        <end position="2600"/>
    </location>
</feature>
<sequence>MASNLKQSTSLARQLNELKLPQTSSHKERFGSVSFLYDFFQAKTIDIDTHYSNAIISLENLIQIDDHFRSYKQTLFHESSKKFDRSIENKQTNDEIDKQIDEFLFYISKYFQLTDSHKVLEYMIQRYRINEYNVKSLIGSVLPYHETRIFVRLIQTCSEIKNPKNRHFYWMKKFQENGVPITKSNLFKHCVSDMEFTHYVTDSIFKCLQYDQNNSLFPSFLLSFCLNLMQRSTEDMIVSHILSVISRCIRHENQQLFAVALMIFSHLCNLVQLEISIVQTILKSFFQKNFTISQSTLIAFEIIVKCQNMLILPKYFIKQDFIENLISLGTDIKLKHLPRVIILNILMQKDSKKFDQQTYKNYIHILLETFTNSDDTVKSIVSWMNDCDDDIEDDSLSYQFICHTTKLLEKMYPDYFDLAISSIPTIKNLSKYLKSIRYSLAGNSRTPLYLGVEHSSEKIRHQSLLYLAKNFNNLIENIDPADMKFIRTILLKNLTKQDFDQKEKLTILLKIFKVKEKIFNILTEEEFESIVLEQIRLIQKQLSDPNVENDVDLNKSFIKLKQLLIEIYCSKSYGIYCRNLPASDYLRRLFNDEMQQTLILCLLSTDLQLSTLILSSEYAKTNPLFQILIEQNKNFISIDDFTKLQEEEQQMEQLKLFAQNILNGIALFLNQNQQNLFPKSNILQSLSSNSSVRFKFLFLYSMIKMLENHSIDCGEQQAQIICQFIMDLFLHLLSIGIKISSRSEVKILSVKQYDEINMDDYFLFEFYNFNNQSLSLLIIGYILYRLMQQKSLINDDLPSTADWYLTDVLNNQINYDFYYKIYCLLIYYSTPNESKSIKKKTLNFFRYLFSLFIMEKIQNHHAGLKFFLPSIVNHDSSIQQQTLLILNNLFGYSQTSKILINSIGLNSQYLIAYLLALNSSKTSTRQMAIENLKRIVKNEKLANDLKLFIQKIIDEKQLILSDMNAIALLLGRLQNSNDYPIVNELLQTIIFILTAKHSTIKSFHKVALLKLLLYCNQQIKSIIFEFYTDFLSMTNRFIDSDEELQLNEIINYYDYKIFDTSNDLFVENKENPSLKFLIKCIECSGSILTENISTKIFRLITPERFQMILNENVEFALKLVQSLLKTQLSLSEKSPSSTFNYGHLINSMEQQLLTLTFDESFVIQMMNFLLPINDVYETITTIEQPTKRMRMADSNRKQSQTKWKLFRIYISSLAHQQTFSNINGELIRIMFDYLKLTFMDIDDNFSELTRQSLLYAITNIIELKLAKKNDQERMDVDGDETITTTTSLAEFMDYINVDIIIDCITESRVKETQRISLLLISMIAPYFRKQIIEYLVTIFTFIGSNLLECDDQYSLSILFETMESIIPIIIANNDDNVDKSKSSKSENMKQFISSVFIKSFSDIPAYRRLQLFTKLITLLGADHHLPLITVYLMEKISSMKSETEKETGFSFLQTLFQQFDYDIQLRSVCILLCLFETKFLHSHFRNSFQKKIQSKNNTLFYTAIIRQQQQRQNPEQFQSLITLIKSICKEFKTTIIYDGEKLACGLEILKFIRNLISTTEFVYGIRKLDYEQISSIPLIYFINITFELIVLINPGCDGLRSSLQIYRKRFKSILDEIFLQYNALVPNAKLLDIVLYDLLNNTAQMEAFVSILIKRKALELLNKKLDKLGPNDMNLETTMKIFETLYDHLKIYHENLKHLDDNQLYNVQLILLSMKLLTKFINNDDLSEDISTAIDEILTQVLIKIIEIIRLINNQQQDSTDNNDDKQISKSLQNLRTSSILCLSQILSTLSTKAIVHLSDVIELILKIFNTKDEIVIISNVSSLHKIISNFGPFLSPHLKSIIIHVLPFNDLRTKLNKLWLSIAKLVPKRIVFEAIDSSYELAITESSESVIHLMNLFKYSCDFIEKSDMEIILKNLKNFMLKSLSFRSEKYDKVDVSMIERIETSFCEAFAAFIPKLTETNFRPIYYSLLDWSIKTDQLQIPESDGHHFKLPDTCYQRIISFYRFCSFLADRLKSLFCIFVAPNIIKNCNQILIGYHSPETNDSTMSTSTTTTTNQEPQLKIDDPKVGEPLVQAVLSTLSKCFLYDLNGTFVNKDCISSIFKPIVNQISNLYGNDDDYQKRLDLILQCTQYLIQNNRDETLIKDFNYQILLKSQESNVKVKISAIKLLHRLVLTCDEDYLPFIPEAMPFIADLSEDDSEQIELHLKQLITDIEQLIENDSIYKRKCNCDPYRSFIRAGPFVLGCQLTDIPQLSGIDNYIARKMDDINPNRYYLLKIVVLPKDRMDENQSQRQAKMMIYNEYSVLSLLKNHPGIIQIRGLYSDIYFENDCDNKQCDVDVCEQCMKIVQLTTETDINDDEINVSKHSNNVDHHHYLDCKYLNKIGKFYRRLILAFDCHVSHIFSLIVPIIPHLSNNRYNRFRCEYENLQEYVKRYKNVNEMKALQILFEVVKVIKSLHEKNIAHRDLRLENILYNHRNGKILIINFGLARFVINDTTCINDHRGSSAYISPDVLKRRPYAPKPSDCWALGVIFYSMLLGKFPFYAETFNELFKKINIGHYDLPTINLFTSETMKIMRSLIEIDSDKRININELYDRLKQILDTRLRENLFKEMQTLIKQKKCNNDDLQVVPDVCPQSSIVDRPKSRLNIEHDHNYVQIKSYKSPEIDSSDNESINKFEQYFQSNLCMTTPPQMPIPFLKLRERFCYDSGDNYCGTKFAHHHGSPFLEEMARHYCYQQQQQQQKSGQSILNDFERMEIQFNSNPVHLEFSNQSTILNGNGSTYDVIKVDSDVRPLNDQEYTIINQQLLRLYAPFSSK</sequence>
<name>A0ABQ8IQ91_DERPT</name>
<keyword evidence="4 7" id="KW-0698">rRNA processing</keyword>
<dbReference type="InterPro" id="IPR000719">
    <property type="entry name" value="Prot_kinase_dom"/>
</dbReference>
<dbReference type="InterPro" id="IPR056473">
    <property type="entry name" value="HEAT_Utp10/HEAT1"/>
</dbReference>
<comment type="caution">
    <text evidence="10">The sequence shown here is derived from an EMBL/GenBank/DDBJ whole genome shotgun (WGS) entry which is preliminary data.</text>
</comment>
<dbReference type="SMART" id="SM01036">
    <property type="entry name" value="BP28CT"/>
    <property type="match status" value="1"/>
</dbReference>
<evidence type="ECO:0000256" key="8">
    <source>
        <dbReference type="SAM" id="MobiDB-lite"/>
    </source>
</evidence>
<keyword evidence="6 7" id="KW-0687">Ribonucleoprotein</keyword>
<dbReference type="InterPro" id="IPR011009">
    <property type="entry name" value="Kinase-like_dom_sf"/>
</dbReference>
<dbReference type="Proteomes" id="UP000887458">
    <property type="component" value="Unassembled WGS sequence"/>
</dbReference>
<dbReference type="SMART" id="SM00219">
    <property type="entry name" value="TyrKc"/>
    <property type="match status" value="1"/>
</dbReference>
<comment type="similarity">
    <text evidence="2 7">Belongs to the HEATR1/UTP10 family.</text>
</comment>
<accession>A0ABQ8IQ91</accession>
<dbReference type="PANTHER" id="PTHR13457:SF1">
    <property type="entry name" value="HEAT REPEAT-CONTAINING PROTEIN 1"/>
    <property type="match status" value="1"/>
</dbReference>
<proteinExistence type="inferred from homology"/>
<evidence type="ECO:0000313" key="10">
    <source>
        <dbReference type="EMBL" id="KAH9412503.1"/>
    </source>
</evidence>
<dbReference type="PANTHER" id="PTHR13457">
    <property type="entry name" value="BAP28"/>
    <property type="match status" value="1"/>
</dbReference>
<dbReference type="InterPro" id="IPR020635">
    <property type="entry name" value="Tyr_kinase_cat_dom"/>
</dbReference>
<gene>
    <name evidence="10" type="primary">HEATR1</name>
    <name evidence="10" type="ORF">DERP_006465</name>
</gene>
<dbReference type="InterPro" id="IPR040191">
    <property type="entry name" value="UTP10"/>
</dbReference>